<evidence type="ECO:0000256" key="1">
    <source>
        <dbReference type="SAM" id="MobiDB-lite"/>
    </source>
</evidence>
<dbReference type="OrthoDB" id="4161186at2759"/>
<feature type="compositionally biased region" description="Polar residues" evidence="1">
    <location>
        <begin position="269"/>
        <end position="281"/>
    </location>
</feature>
<dbReference type="Proteomes" id="UP000544331">
    <property type="component" value="Unassembled WGS sequence"/>
</dbReference>
<dbReference type="EMBL" id="JAAOAN010000425">
    <property type="protein sequence ID" value="KAF5707390.1"/>
    <property type="molecule type" value="Genomic_DNA"/>
</dbReference>
<gene>
    <name evidence="3" type="ORF">FMUND_11148</name>
</gene>
<accession>A0A8H5Y7G8</accession>
<keyword evidence="4" id="KW-1185">Reference proteome</keyword>
<protein>
    <recommendedName>
        <fullName evidence="2">PD-(D/E)XK nuclease-like domain-containing protein</fullName>
    </recommendedName>
</protein>
<comment type="caution">
    <text evidence="3">The sequence shown here is derived from an EMBL/GenBank/DDBJ whole genome shotgun (WGS) entry which is preliminary data.</text>
</comment>
<evidence type="ECO:0000313" key="4">
    <source>
        <dbReference type="Proteomes" id="UP000544331"/>
    </source>
</evidence>
<evidence type="ECO:0000259" key="2">
    <source>
        <dbReference type="Pfam" id="PF20516"/>
    </source>
</evidence>
<name>A0A8H5Y7G8_9HYPO</name>
<sequence length="429" mass="47349">MAKVFSTLASALSVCLKLDARGIEFKDLVLFDDRPGELEDLLEAIDLVMEGKDRDFIGHTPSLDDVSRILAAAAECSSISHHEVNWIMEVHQPVLSLAFRPPAQAPYTHLVNFLGTMQASLIPDYTNSSVSKKVDFGIYIEPSNDLERSAQESVEDTISRCRKDLPGTVFNFTDATPLAHRPIAFSIETKKHSAGFDGAKLHDLSSGTAKSSDLQRTKLFSPSLLHSDLVNTQIRLWTESGQHTIETEYEKTNNGRNETNPYESRPSDTEISSDGNSRTTSAIISDGSQKLVGADGDSRIPKSTEVDRVFYEGQRAWMHFVESARSLPPNSFTMGLNDPSIMLKGVLALPKRLPKRSIQFGSHLWHVPDVENSLDDEAADLEHLYGARKGFCLSFPTSIECCVSSDTSFSYLGSSKEPDCTPLLMLMLS</sequence>
<evidence type="ECO:0000313" key="3">
    <source>
        <dbReference type="EMBL" id="KAF5707390.1"/>
    </source>
</evidence>
<reference evidence="3 4" key="1">
    <citation type="submission" date="2020-05" db="EMBL/GenBank/DDBJ databases">
        <title>Identification and distribution of gene clusters putatively required for synthesis of sphingolipid metabolism inhibitors in phylogenetically diverse species of the filamentous fungus Fusarium.</title>
        <authorList>
            <person name="Kim H.-S."/>
            <person name="Busman M."/>
            <person name="Brown D.W."/>
            <person name="Divon H."/>
            <person name="Uhlig S."/>
            <person name="Proctor R.H."/>
        </authorList>
    </citation>
    <scope>NUCLEOTIDE SEQUENCE [LARGE SCALE GENOMIC DNA]</scope>
    <source>
        <strain evidence="3 4">NRRL 66235</strain>
    </source>
</reference>
<dbReference type="AlphaFoldDB" id="A0A8H5Y7G8"/>
<dbReference type="InterPro" id="IPR046797">
    <property type="entry name" value="PDDEXK_12"/>
</dbReference>
<feature type="region of interest" description="Disordered" evidence="1">
    <location>
        <begin position="245"/>
        <end position="281"/>
    </location>
</feature>
<organism evidence="3 4">
    <name type="scientific">Fusarium mundagurra</name>
    <dbReference type="NCBI Taxonomy" id="1567541"/>
    <lineage>
        <taxon>Eukaryota</taxon>
        <taxon>Fungi</taxon>
        <taxon>Dikarya</taxon>
        <taxon>Ascomycota</taxon>
        <taxon>Pezizomycotina</taxon>
        <taxon>Sordariomycetes</taxon>
        <taxon>Hypocreomycetidae</taxon>
        <taxon>Hypocreales</taxon>
        <taxon>Nectriaceae</taxon>
        <taxon>Fusarium</taxon>
        <taxon>Fusarium fujikuroi species complex</taxon>
    </lineage>
</organism>
<proteinExistence type="predicted"/>
<feature type="domain" description="PD-(D/E)XK nuclease-like" evidence="2">
    <location>
        <begin position="52"/>
        <end position="201"/>
    </location>
</feature>
<dbReference type="Pfam" id="PF20516">
    <property type="entry name" value="PDDEXK_12"/>
    <property type="match status" value="1"/>
</dbReference>